<dbReference type="Proteomes" id="UP000275078">
    <property type="component" value="Unassembled WGS sequence"/>
</dbReference>
<evidence type="ECO:0008006" key="3">
    <source>
        <dbReference type="Google" id="ProtNLM"/>
    </source>
</evidence>
<proteinExistence type="predicted"/>
<organism evidence="1 2">
    <name type="scientific">Ascobolus immersus RN42</name>
    <dbReference type="NCBI Taxonomy" id="1160509"/>
    <lineage>
        <taxon>Eukaryota</taxon>
        <taxon>Fungi</taxon>
        <taxon>Dikarya</taxon>
        <taxon>Ascomycota</taxon>
        <taxon>Pezizomycotina</taxon>
        <taxon>Pezizomycetes</taxon>
        <taxon>Pezizales</taxon>
        <taxon>Ascobolaceae</taxon>
        <taxon>Ascobolus</taxon>
    </lineage>
</organism>
<gene>
    <name evidence="1" type="ORF">BJ508DRAFT_338831</name>
</gene>
<protein>
    <recommendedName>
        <fullName evidence="3">F-box domain-containing protein</fullName>
    </recommendedName>
</protein>
<dbReference type="EMBL" id="ML119656">
    <property type="protein sequence ID" value="RPA84865.1"/>
    <property type="molecule type" value="Genomic_DNA"/>
</dbReference>
<sequence>MPRPQPLIYYANGESPIERLPYELKLEVLLRADFPALFNICAAIRSFKEIYEARTALIQRTIILRDHSTEALRLLDRFRPSPNGMGVLSVVIFAHFHSWIDEDQFFGCFAHAEELEEARLGFGTEDGVVSNLAEARFLVELEAYVDMLYTEARWFGYRDTRNRVSKLPPKSNQDEKSLRRRKWVAETLLVTPEDGNDDEETRERIRRSLFQFVLITTYFHDKSFSKQTVIDGSRKVERIEAVEAYMRQTWLSATESKEEGLEYQTPPTMYDYSYIKELSISDVATILSVAAPVVNYLYNPPSNRYRPYNDQKEDFRDLRVVRLFHLNRCVPPQYVVRYFDPENPEDEFEKYTEARLFMKTYKSAVGSGAWRDDYTDRVHELKRGVAAFRSLKWRELHEARFRERQILFSRNPQGIGRVHTVYSDRGAFLEDETCLEIAGILAALAKDHPAGYTIFRFPDLIHTLGMLSKLWNVERLRYSSISAESLSNNLIRVPLCVGRWEVLEDQCVHR</sequence>
<keyword evidence="2" id="KW-1185">Reference proteome</keyword>
<reference evidence="1 2" key="1">
    <citation type="journal article" date="2018" name="Nat. Ecol. Evol.">
        <title>Pezizomycetes genomes reveal the molecular basis of ectomycorrhizal truffle lifestyle.</title>
        <authorList>
            <person name="Murat C."/>
            <person name="Payen T."/>
            <person name="Noel B."/>
            <person name="Kuo A."/>
            <person name="Morin E."/>
            <person name="Chen J."/>
            <person name="Kohler A."/>
            <person name="Krizsan K."/>
            <person name="Balestrini R."/>
            <person name="Da Silva C."/>
            <person name="Montanini B."/>
            <person name="Hainaut M."/>
            <person name="Levati E."/>
            <person name="Barry K.W."/>
            <person name="Belfiori B."/>
            <person name="Cichocki N."/>
            <person name="Clum A."/>
            <person name="Dockter R.B."/>
            <person name="Fauchery L."/>
            <person name="Guy J."/>
            <person name="Iotti M."/>
            <person name="Le Tacon F."/>
            <person name="Lindquist E.A."/>
            <person name="Lipzen A."/>
            <person name="Malagnac F."/>
            <person name="Mello A."/>
            <person name="Molinier V."/>
            <person name="Miyauchi S."/>
            <person name="Poulain J."/>
            <person name="Riccioni C."/>
            <person name="Rubini A."/>
            <person name="Sitrit Y."/>
            <person name="Splivallo R."/>
            <person name="Traeger S."/>
            <person name="Wang M."/>
            <person name="Zifcakova L."/>
            <person name="Wipf D."/>
            <person name="Zambonelli A."/>
            <person name="Paolocci F."/>
            <person name="Nowrousian M."/>
            <person name="Ottonello S."/>
            <person name="Baldrian P."/>
            <person name="Spatafora J.W."/>
            <person name="Henrissat B."/>
            <person name="Nagy L.G."/>
            <person name="Aury J.M."/>
            <person name="Wincker P."/>
            <person name="Grigoriev I.V."/>
            <person name="Bonfante P."/>
            <person name="Martin F.M."/>
        </authorList>
    </citation>
    <scope>NUCLEOTIDE SEQUENCE [LARGE SCALE GENOMIC DNA]</scope>
    <source>
        <strain evidence="1 2">RN42</strain>
    </source>
</reference>
<accession>A0A3N4IFF0</accession>
<evidence type="ECO:0000313" key="1">
    <source>
        <dbReference type="EMBL" id="RPA84865.1"/>
    </source>
</evidence>
<evidence type="ECO:0000313" key="2">
    <source>
        <dbReference type="Proteomes" id="UP000275078"/>
    </source>
</evidence>
<name>A0A3N4IFF0_ASCIM</name>
<dbReference type="AlphaFoldDB" id="A0A3N4IFF0"/>